<keyword evidence="2" id="KW-0472">Membrane</keyword>
<evidence type="ECO:0008006" key="5">
    <source>
        <dbReference type="Google" id="ProtNLM"/>
    </source>
</evidence>
<gene>
    <name evidence="3" type="ORF">H9751_08425</name>
</gene>
<sequence length="278" mass="27869">MTDQNGPVYDPNPNTSYDEDFAIGAAAGAGDAGLTPEMEKEKPAGGAPLRGLAMILTAVAVVLIAWGVFSFVGDDGDDDGSDVDSGTVAGEQDGTNGSDGSGADSDDANRDGDGTSGSDSADSDSADSDSADSADSADSDTGDADDANRDGDGGTDGNSDGSGANIDRGETAVTVLNNGPSNGGPIATDAADRLREDNWSNIGFGNLQGRVTGVSEETRVYYPEGNAQAQAAAEQIGRDLGIPVASGNNDYYDRFGEADVRNGPDATNVVIVLTGPLA</sequence>
<feature type="region of interest" description="Disordered" evidence="1">
    <location>
        <begin position="1"/>
        <end position="23"/>
    </location>
</feature>
<feature type="region of interest" description="Disordered" evidence="1">
    <location>
        <begin position="79"/>
        <end position="167"/>
    </location>
</feature>
<accession>A0A9D2QGA4</accession>
<dbReference type="Gene3D" id="3.30.70.2390">
    <property type="match status" value="1"/>
</dbReference>
<feature type="transmembrane region" description="Helical" evidence="2">
    <location>
        <begin position="52"/>
        <end position="72"/>
    </location>
</feature>
<evidence type="ECO:0000313" key="3">
    <source>
        <dbReference type="EMBL" id="HJC85553.1"/>
    </source>
</evidence>
<feature type="compositionally biased region" description="Acidic residues" evidence="1">
    <location>
        <begin position="121"/>
        <end position="145"/>
    </location>
</feature>
<dbReference type="Proteomes" id="UP000823858">
    <property type="component" value="Unassembled WGS sequence"/>
</dbReference>
<evidence type="ECO:0000256" key="2">
    <source>
        <dbReference type="SAM" id="Phobius"/>
    </source>
</evidence>
<dbReference type="EMBL" id="DWVP01000020">
    <property type="protein sequence ID" value="HJC85553.1"/>
    <property type="molecule type" value="Genomic_DNA"/>
</dbReference>
<reference evidence="3" key="1">
    <citation type="journal article" date="2021" name="PeerJ">
        <title>Extensive microbial diversity within the chicken gut microbiome revealed by metagenomics and culture.</title>
        <authorList>
            <person name="Gilroy R."/>
            <person name="Ravi A."/>
            <person name="Getino M."/>
            <person name="Pursley I."/>
            <person name="Horton D.L."/>
            <person name="Alikhan N.F."/>
            <person name="Baker D."/>
            <person name="Gharbi K."/>
            <person name="Hall N."/>
            <person name="Watson M."/>
            <person name="Adriaenssens E.M."/>
            <person name="Foster-Nyarko E."/>
            <person name="Jarju S."/>
            <person name="Secka A."/>
            <person name="Antonio M."/>
            <person name="Oren A."/>
            <person name="Chaudhuri R.R."/>
            <person name="La Ragione R."/>
            <person name="Hildebrand F."/>
            <person name="Pallen M.J."/>
        </authorList>
    </citation>
    <scope>NUCLEOTIDE SEQUENCE</scope>
    <source>
        <strain evidence="3">ChiHjej13B12-4958</strain>
    </source>
</reference>
<comment type="caution">
    <text evidence="3">The sequence shown here is derived from an EMBL/GenBank/DDBJ whole genome shotgun (WGS) entry which is preliminary data.</text>
</comment>
<feature type="compositionally biased region" description="Low complexity" evidence="1">
    <location>
        <begin position="93"/>
        <end position="103"/>
    </location>
</feature>
<dbReference type="AlphaFoldDB" id="A0A9D2QGA4"/>
<organism evidence="3 4">
    <name type="scientific">Candidatus Corynebacterium faecigallinarum</name>
    <dbReference type="NCBI Taxonomy" id="2838528"/>
    <lineage>
        <taxon>Bacteria</taxon>
        <taxon>Bacillati</taxon>
        <taxon>Actinomycetota</taxon>
        <taxon>Actinomycetes</taxon>
        <taxon>Mycobacteriales</taxon>
        <taxon>Corynebacteriaceae</taxon>
        <taxon>Corynebacterium</taxon>
    </lineage>
</organism>
<protein>
    <recommendedName>
        <fullName evidence="5">LytR/CpsA/Psr regulator C-terminal domain-containing protein</fullName>
    </recommendedName>
</protein>
<keyword evidence="2" id="KW-0812">Transmembrane</keyword>
<reference evidence="3" key="2">
    <citation type="submission" date="2021-04" db="EMBL/GenBank/DDBJ databases">
        <authorList>
            <person name="Gilroy R."/>
        </authorList>
    </citation>
    <scope>NUCLEOTIDE SEQUENCE</scope>
    <source>
        <strain evidence="3">ChiHjej13B12-4958</strain>
    </source>
</reference>
<evidence type="ECO:0000256" key="1">
    <source>
        <dbReference type="SAM" id="MobiDB-lite"/>
    </source>
</evidence>
<keyword evidence="2" id="KW-1133">Transmembrane helix</keyword>
<name>A0A9D2QGA4_9CORY</name>
<evidence type="ECO:0000313" key="4">
    <source>
        <dbReference type="Proteomes" id="UP000823858"/>
    </source>
</evidence>
<proteinExistence type="predicted"/>